<reference evidence="5 6" key="1">
    <citation type="journal article" date="2018" name="Genome Announc.">
        <title>Genome Sequence of Geothermobacter sp. HR-1 Iron Reducer from the Loihi Seamount.</title>
        <authorList>
            <person name="Smith H."/>
            <person name="Abuyen K."/>
            <person name="Tremblay J."/>
            <person name="Savalia P."/>
            <person name="Perez-Rodriguez I."/>
            <person name="Emerson D."/>
            <person name="Tully B."/>
            <person name="Amend J."/>
        </authorList>
    </citation>
    <scope>NUCLEOTIDE SEQUENCE [LARGE SCALE GENOMIC DNA]</scope>
    <source>
        <strain evidence="5 6">HR-1</strain>
    </source>
</reference>
<feature type="domain" description="ABC transporter" evidence="4">
    <location>
        <begin position="5"/>
        <end position="233"/>
    </location>
</feature>
<proteinExistence type="predicted"/>
<gene>
    <name evidence="5" type="ORF">C2E25_03005</name>
</gene>
<dbReference type="SMART" id="SM00382">
    <property type="entry name" value="AAA"/>
    <property type="match status" value="1"/>
</dbReference>
<dbReference type="EMBL" id="PPFX01000004">
    <property type="protein sequence ID" value="PNU21275.1"/>
    <property type="molecule type" value="Genomic_DNA"/>
</dbReference>
<dbReference type="RefSeq" id="WP_103114306.1">
    <property type="nucleotide sequence ID" value="NZ_PPFX01000004.1"/>
</dbReference>
<dbReference type="GO" id="GO:0022857">
    <property type="term" value="F:transmembrane transporter activity"/>
    <property type="evidence" value="ECO:0007669"/>
    <property type="project" value="TreeGrafter"/>
</dbReference>
<dbReference type="OrthoDB" id="9809450at2"/>
<evidence type="ECO:0000259" key="4">
    <source>
        <dbReference type="PROSITE" id="PS50893"/>
    </source>
</evidence>
<dbReference type="PANTHER" id="PTHR24220:SF612">
    <property type="entry name" value="FE(3+) IONS IMPORT ATP-BINDING PROTEIN FBPC"/>
    <property type="match status" value="1"/>
</dbReference>
<feature type="region of interest" description="Disordered" evidence="3">
    <location>
        <begin position="214"/>
        <end position="234"/>
    </location>
</feature>
<dbReference type="SUPFAM" id="SSF52540">
    <property type="entry name" value="P-loop containing nucleoside triphosphate hydrolases"/>
    <property type="match status" value="1"/>
</dbReference>
<dbReference type="InterPro" id="IPR003593">
    <property type="entry name" value="AAA+_ATPase"/>
</dbReference>
<dbReference type="GO" id="GO:0005886">
    <property type="term" value="C:plasma membrane"/>
    <property type="evidence" value="ECO:0007669"/>
    <property type="project" value="TreeGrafter"/>
</dbReference>
<dbReference type="Gene3D" id="3.40.50.300">
    <property type="entry name" value="P-loop containing nucleotide triphosphate hydrolases"/>
    <property type="match status" value="1"/>
</dbReference>
<keyword evidence="2 5" id="KW-0067">ATP-binding</keyword>
<dbReference type="PROSITE" id="PS00211">
    <property type="entry name" value="ABC_TRANSPORTER_1"/>
    <property type="match status" value="1"/>
</dbReference>
<dbReference type="PANTHER" id="PTHR24220">
    <property type="entry name" value="IMPORT ATP-BINDING PROTEIN"/>
    <property type="match status" value="1"/>
</dbReference>
<dbReference type="InterPro" id="IPR015854">
    <property type="entry name" value="ABC_transpr_LolD-like"/>
</dbReference>
<sequence>MEYLLQLRNVVFQRDNFTLRVDTLDLQAGKRYLLTGPNGAGKSTLLQLLAQLLVPQQGELWFAGEPVTGPRQRRKLRHQITLVEQSPFLFNGTVYQNLAFGLRLRDVKGDLQRRRIERALAAVGLEDFESRHSDNLSGGEIQRVALARALVLRPRLLLLDEAGAGLDTEALPMFEQLVTDLSEKGVTVVLASHDQQQPRRLKATILPLCDGILAGPPGEKEDREDVPLPLKARA</sequence>
<dbReference type="GO" id="GO:0005524">
    <property type="term" value="F:ATP binding"/>
    <property type="evidence" value="ECO:0007669"/>
    <property type="project" value="UniProtKB-KW"/>
</dbReference>
<dbReference type="GO" id="GO:0016887">
    <property type="term" value="F:ATP hydrolysis activity"/>
    <property type="evidence" value="ECO:0007669"/>
    <property type="project" value="InterPro"/>
</dbReference>
<evidence type="ECO:0000256" key="3">
    <source>
        <dbReference type="SAM" id="MobiDB-lite"/>
    </source>
</evidence>
<keyword evidence="1" id="KW-0547">Nucleotide-binding</keyword>
<evidence type="ECO:0000256" key="1">
    <source>
        <dbReference type="ARBA" id="ARBA00022741"/>
    </source>
</evidence>
<dbReference type="InterPro" id="IPR003439">
    <property type="entry name" value="ABC_transporter-like_ATP-bd"/>
</dbReference>
<organism evidence="5 6">
    <name type="scientific">Geothermobacter hydrogeniphilus</name>
    <dbReference type="NCBI Taxonomy" id="1969733"/>
    <lineage>
        <taxon>Bacteria</taxon>
        <taxon>Pseudomonadati</taxon>
        <taxon>Thermodesulfobacteriota</taxon>
        <taxon>Desulfuromonadia</taxon>
        <taxon>Desulfuromonadales</taxon>
        <taxon>Geothermobacteraceae</taxon>
        <taxon>Geothermobacter</taxon>
    </lineage>
</organism>
<evidence type="ECO:0000313" key="5">
    <source>
        <dbReference type="EMBL" id="PNU21275.1"/>
    </source>
</evidence>
<evidence type="ECO:0000256" key="2">
    <source>
        <dbReference type="ARBA" id="ARBA00022840"/>
    </source>
</evidence>
<dbReference type="InterPro" id="IPR027417">
    <property type="entry name" value="P-loop_NTPase"/>
</dbReference>
<accession>A0A2K2HDA2</accession>
<name>A0A2K2HDA2_9BACT</name>
<dbReference type="AlphaFoldDB" id="A0A2K2HDA2"/>
<dbReference type="Proteomes" id="UP000236340">
    <property type="component" value="Unassembled WGS sequence"/>
</dbReference>
<protein>
    <submittedName>
        <fullName evidence="5">ABC transporter ATP-binding protein</fullName>
    </submittedName>
</protein>
<dbReference type="InterPro" id="IPR017871">
    <property type="entry name" value="ABC_transporter-like_CS"/>
</dbReference>
<dbReference type="PROSITE" id="PS50893">
    <property type="entry name" value="ABC_TRANSPORTER_2"/>
    <property type="match status" value="1"/>
</dbReference>
<comment type="caution">
    <text evidence="5">The sequence shown here is derived from an EMBL/GenBank/DDBJ whole genome shotgun (WGS) entry which is preliminary data.</text>
</comment>
<evidence type="ECO:0000313" key="6">
    <source>
        <dbReference type="Proteomes" id="UP000236340"/>
    </source>
</evidence>
<dbReference type="Pfam" id="PF00005">
    <property type="entry name" value="ABC_tran"/>
    <property type="match status" value="1"/>
</dbReference>